<gene>
    <name evidence="2" type="ORF">SAMN05192540_1067</name>
</gene>
<keyword evidence="1" id="KW-1133">Transmembrane helix</keyword>
<dbReference type="EMBL" id="FNTB01000001">
    <property type="protein sequence ID" value="SEB61572.1"/>
    <property type="molecule type" value="Genomic_DNA"/>
</dbReference>
<name>A0A1H4KUH5_9FLAO</name>
<proteinExistence type="predicted"/>
<dbReference type="RefSeq" id="WP_074670692.1">
    <property type="nucleotide sequence ID" value="NZ_FNTB01000001.1"/>
</dbReference>
<evidence type="ECO:0000313" key="2">
    <source>
        <dbReference type="EMBL" id="SEB61572.1"/>
    </source>
</evidence>
<dbReference type="Proteomes" id="UP000183038">
    <property type="component" value="Unassembled WGS sequence"/>
</dbReference>
<evidence type="ECO:0000256" key="1">
    <source>
        <dbReference type="SAM" id="Phobius"/>
    </source>
</evidence>
<reference evidence="2 3" key="1">
    <citation type="submission" date="2016-10" db="EMBL/GenBank/DDBJ databases">
        <authorList>
            <person name="de Groot N.N."/>
        </authorList>
    </citation>
    <scope>NUCLEOTIDE SEQUENCE [LARGE SCALE GENOMIC DNA]</scope>
    <source>
        <strain evidence="2 3">MAR_2009_71</strain>
    </source>
</reference>
<organism evidence="2 3">
    <name type="scientific">Maribacter dokdonensis</name>
    <dbReference type="NCBI Taxonomy" id="320912"/>
    <lineage>
        <taxon>Bacteria</taxon>
        <taxon>Pseudomonadati</taxon>
        <taxon>Bacteroidota</taxon>
        <taxon>Flavobacteriia</taxon>
        <taxon>Flavobacteriales</taxon>
        <taxon>Flavobacteriaceae</taxon>
        <taxon>Maribacter</taxon>
    </lineage>
</organism>
<evidence type="ECO:0000313" key="3">
    <source>
        <dbReference type="Proteomes" id="UP000183038"/>
    </source>
</evidence>
<keyword evidence="1" id="KW-0812">Transmembrane</keyword>
<dbReference type="AlphaFoldDB" id="A0A1H4KUH5"/>
<dbReference type="OrthoDB" id="1179844at2"/>
<feature type="transmembrane region" description="Helical" evidence="1">
    <location>
        <begin position="6"/>
        <end position="26"/>
    </location>
</feature>
<accession>A0A1H4KUH5</accession>
<protein>
    <submittedName>
        <fullName evidence="2">Uncharacterized protein</fullName>
    </submittedName>
</protein>
<sequence length="80" mass="9456">MIDFVIGISIIIGLGYLGFLVNEYLIDNTVEDLGKTQRDEFCEIDLDHMLMYSDQSKAKDLNELKRKLQDFKNRNKFYKM</sequence>
<keyword evidence="1" id="KW-0472">Membrane</keyword>